<keyword evidence="7 11" id="KW-0378">Hydrolase</keyword>
<evidence type="ECO:0000256" key="8">
    <source>
        <dbReference type="ARBA" id="ARBA00022833"/>
    </source>
</evidence>
<evidence type="ECO:0000256" key="6">
    <source>
        <dbReference type="ARBA" id="ARBA00022729"/>
    </source>
</evidence>
<dbReference type="SUPFAM" id="SSF53187">
    <property type="entry name" value="Zn-dependent exopeptidases"/>
    <property type="match status" value="1"/>
</dbReference>
<dbReference type="CDD" id="cd03879">
    <property type="entry name" value="M28_AAP"/>
    <property type="match status" value="1"/>
</dbReference>
<keyword evidence="3" id="KW-0031">Aminopeptidase</keyword>
<dbReference type="EMBL" id="ML220132">
    <property type="protein sequence ID" value="TGZ79331.1"/>
    <property type="molecule type" value="Genomic_DNA"/>
</dbReference>
<evidence type="ECO:0000256" key="2">
    <source>
        <dbReference type="ARBA" id="ARBA00011245"/>
    </source>
</evidence>
<dbReference type="GO" id="GO:0004177">
    <property type="term" value="F:aminopeptidase activity"/>
    <property type="evidence" value="ECO:0007669"/>
    <property type="project" value="UniProtKB-KW"/>
</dbReference>
<evidence type="ECO:0000313" key="13">
    <source>
        <dbReference type="EMBL" id="TGZ79331.1"/>
    </source>
</evidence>
<evidence type="ECO:0000256" key="11">
    <source>
        <dbReference type="RuleBase" id="RU361240"/>
    </source>
</evidence>
<keyword evidence="4 11" id="KW-0645">Protease</keyword>
<sequence length="402" mass="45103">MKSQIPIFFLLAPLLSSAFIVPAPDQLGTFADGHAGSLAEDNEKRLIQLSPTDIRWVTEADKLALKRDGKNFMDITDHQELGQLRTTSRKQVVYPESMQFKDKITPLLKDLKKDNMRENLEKFTSFHTRYYKSDYGRQSSEWLLSRINATANGYPHLELAPFPHRWPQSSIIARIPGKSERTVVIGAHQDSINLFFPSLLGAPGADDDGSGTVTILEAFRVLIEHLRETNTQLEQTLEFHWYSAEEGGLLGSQAIFHHYEKTGRDVVAMLQQDMTGFVQKTLDAGKPESVGVITDYVDPGLTDFIKKVITEYCDIPYVETQCGYACSDHASASKGGYPSAFVIESSFDDSDDHIHTTEDLIKYLSFDHMIQHGKMTLALALELSKTKHWNEKQGDDNGGGEL</sequence>
<protein>
    <recommendedName>
        <fullName evidence="11">Peptide hydrolase</fullName>
        <ecNumber evidence="11">3.4.-.-</ecNumber>
    </recommendedName>
</protein>
<keyword evidence="6 11" id="KW-0732">Signal</keyword>
<name>A0A4S2MQ48_9PEZI</name>
<keyword evidence="5 11" id="KW-0479">Metal-binding</keyword>
<organism evidence="13 14">
    <name type="scientific">Ascodesmis nigricans</name>
    <dbReference type="NCBI Taxonomy" id="341454"/>
    <lineage>
        <taxon>Eukaryota</taxon>
        <taxon>Fungi</taxon>
        <taxon>Dikarya</taxon>
        <taxon>Ascomycota</taxon>
        <taxon>Pezizomycotina</taxon>
        <taxon>Pezizomycetes</taxon>
        <taxon>Pezizales</taxon>
        <taxon>Ascodesmidaceae</taxon>
        <taxon>Ascodesmis</taxon>
    </lineage>
</organism>
<evidence type="ECO:0000313" key="14">
    <source>
        <dbReference type="Proteomes" id="UP000298138"/>
    </source>
</evidence>
<dbReference type="FunCoup" id="A0A4S2MQ48">
    <property type="interactions" value="23"/>
</dbReference>
<dbReference type="GO" id="GO:0008235">
    <property type="term" value="F:metalloexopeptidase activity"/>
    <property type="evidence" value="ECO:0007669"/>
    <property type="project" value="InterPro"/>
</dbReference>
<dbReference type="InterPro" id="IPR007484">
    <property type="entry name" value="Peptidase_M28"/>
</dbReference>
<keyword evidence="9" id="KW-1015">Disulfide bond</keyword>
<dbReference type="AlphaFoldDB" id="A0A4S2MQ48"/>
<dbReference type="PANTHER" id="PTHR12147:SF56">
    <property type="entry name" value="AMINOPEPTIDASE YDR415C-RELATED"/>
    <property type="match status" value="1"/>
</dbReference>
<feature type="domain" description="Peptidase M28" evidence="12">
    <location>
        <begin position="171"/>
        <end position="379"/>
    </location>
</feature>
<dbReference type="GO" id="GO:0006508">
    <property type="term" value="P:proteolysis"/>
    <property type="evidence" value="ECO:0007669"/>
    <property type="project" value="UniProtKB-KW"/>
</dbReference>
<dbReference type="InterPro" id="IPR045175">
    <property type="entry name" value="M28_fam"/>
</dbReference>
<evidence type="ECO:0000256" key="10">
    <source>
        <dbReference type="ARBA" id="ARBA00043962"/>
    </source>
</evidence>
<dbReference type="Proteomes" id="UP000298138">
    <property type="component" value="Unassembled WGS sequence"/>
</dbReference>
<comment type="subunit">
    <text evidence="2">Monomer.</text>
</comment>
<evidence type="ECO:0000256" key="5">
    <source>
        <dbReference type="ARBA" id="ARBA00022723"/>
    </source>
</evidence>
<gene>
    <name evidence="13" type="ORF">EX30DRAFT_342428</name>
</gene>
<dbReference type="EC" id="3.4.-.-" evidence="11"/>
<evidence type="ECO:0000259" key="12">
    <source>
        <dbReference type="Pfam" id="PF04389"/>
    </source>
</evidence>
<comment type="similarity">
    <text evidence="10">Belongs to the peptidase M28 family. M28E subfamily.</text>
</comment>
<dbReference type="GO" id="GO:0046872">
    <property type="term" value="F:metal ion binding"/>
    <property type="evidence" value="ECO:0007669"/>
    <property type="project" value="UniProtKB-KW"/>
</dbReference>
<comment type="cofactor">
    <cofactor evidence="1">
        <name>Zn(2+)</name>
        <dbReference type="ChEBI" id="CHEBI:29105"/>
    </cofactor>
</comment>
<feature type="chain" id="PRO_5021037626" description="Peptide hydrolase" evidence="11">
    <location>
        <begin position="19"/>
        <end position="402"/>
    </location>
</feature>
<dbReference type="InParanoid" id="A0A4S2MQ48"/>
<evidence type="ECO:0000256" key="7">
    <source>
        <dbReference type="ARBA" id="ARBA00022801"/>
    </source>
</evidence>
<dbReference type="Gene3D" id="3.40.630.10">
    <property type="entry name" value="Zn peptidases"/>
    <property type="match status" value="1"/>
</dbReference>
<dbReference type="PANTHER" id="PTHR12147">
    <property type="entry name" value="METALLOPEPTIDASE M28 FAMILY MEMBER"/>
    <property type="match status" value="1"/>
</dbReference>
<dbReference type="FunFam" id="3.40.630.10:FF:000042">
    <property type="entry name" value="Peptide hydrolase"/>
    <property type="match status" value="1"/>
</dbReference>
<keyword evidence="8 11" id="KW-0862">Zinc</keyword>
<feature type="signal peptide" evidence="11">
    <location>
        <begin position="1"/>
        <end position="18"/>
    </location>
</feature>
<evidence type="ECO:0000256" key="1">
    <source>
        <dbReference type="ARBA" id="ARBA00001947"/>
    </source>
</evidence>
<accession>A0A4S2MQ48</accession>
<dbReference type="STRING" id="341454.A0A4S2MQ48"/>
<evidence type="ECO:0000256" key="3">
    <source>
        <dbReference type="ARBA" id="ARBA00022438"/>
    </source>
</evidence>
<evidence type="ECO:0000256" key="9">
    <source>
        <dbReference type="ARBA" id="ARBA00023157"/>
    </source>
</evidence>
<evidence type="ECO:0000256" key="4">
    <source>
        <dbReference type="ARBA" id="ARBA00022670"/>
    </source>
</evidence>
<dbReference type="Pfam" id="PF04389">
    <property type="entry name" value="Peptidase_M28"/>
    <property type="match status" value="1"/>
</dbReference>
<keyword evidence="14" id="KW-1185">Reference proteome</keyword>
<reference evidence="13 14" key="1">
    <citation type="submission" date="2019-04" db="EMBL/GenBank/DDBJ databases">
        <title>Comparative genomics and transcriptomics to analyze fruiting body development in filamentous ascomycetes.</title>
        <authorList>
            <consortium name="DOE Joint Genome Institute"/>
            <person name="Lutkenhaus R."/>
            <person name="Traeger S."/>
            <person name="Breuer J."/>
            <person name="Kuo A."/>
            <person name="Lipzen A."/>
            <person name="Pangilinan J."/>
            <person name="Dilworth D."/>
            <person name="Sandor L."/>
            <person name="Poggeler S."/>
            <person name="Barry K."/>
            <person name="Grigoriev I.V."/>
            <person name="Nowrousian M."/>
        </authorList>
    </citation>
    <scope>NUCLEOTIDE SEQUENCE [LARGE SCALE GENOMIC DNA]</scope>
    <source>
        <strain evidence="13 14">CBS 389.68</strain>
    </source>
</reference>
<proteinExistence type="inferred from homology"/>
<dbReference type="OrthoDB" id="2214at2759"/>